<comment type="caution">
    <text evidence="2">The sequence shown here is derived from an EMBL/GenBank/DDBJ whole genome shotgun (WGS) entry which is preliminary data.</text>
</comment>
<gene>
    <name evidence="2" type="ORF">H5410_027355</name>
</gene>
<keyword evidence="3" id="KW-1185">Reference proteome</keyword>
<evidence type="ECO:0000313" key="2">
    <source>
        <dbReference type="EMBL" id="KAG5605863.1"/>
    </source>
</evidence>
<dbReference type="EMBL" id="JACXVP010000005">
    <property type="protein sequence ID" value="KAG5605863.1"/>
    <property type="molecule type" value="Genomic_DNA"/>
</dbReference>
<name>A0A9J5Z1R8_SOLCO</name>
<evidence type="ECO:0000313" key="3">
    <source>
        <dbReference type="Proteomes" id="UP000824120"/>
    </source>
</evidence>
<feature type="region of interest" description="Disordered" evidence="1">
    <location>
        <begin position="20"/>
        <end position="39"/>
    </location>
</feature>
<dbReference type="AlphaFoldDB" id="A0A9J5Z1R8"/>
<dbReference type="Proteomes" id="UP000824120">
    <property type="component" value="Chromosome 5"/>
</dbReference>
<accession>A0A9J5Z1R8</accession>
<protein>
    <submittedName>
        <fullName evidence="2">Uncharacterized protein</fullName>
    </submittedName>
</protein>
<organism evidence="2 3">
    <name type="scientific">Solanum commersonii</name>
    <name type="common">Commerson's wild potato</name>
    <name type="synonym">Commerson's nightshade</name>
    <dbReference type="NCBI Taxonomy" id="4109"/>
    <lineage>
        <taxon>Eukaryota</taxon>
        <taxon>Viridiplantae</taxon>
        <taxon>Streptophyta</taxon>
        <taxon>Embryophyta</taxon>
        <taxon>Tracheophyta</taxon>
        <taxon>Spermatophyta</taxon>
        <taxon>Magnoliopsida</taxon>
        <taxon>eudicotyledons</taxon>
        <taxon>Gunneridae</taxon>
        <taxon>Pentapetalae</taxon>
        <taxon>asterids</taxon>
        <taxon>lamiids</taxon>
        <taxon>Solanales</taxon>
        <taxon>Solanaceae</taxon>
        <taxon>Solanoideae</taxon>
        <taxon>Solaneae</taxon>
        <taxon>Solanum</taxon>
    </lineage>
</organism>
<sequence>MNVAEIRMFRWMCGHTEKDDKKRRYTRQGGSGLHGRQDEGGEVEMVWTCEEEVCGCARKVVAELVKIEVRRGRGRLKKNRVREVIR</sequence>
<evidence type="ECO:0000256" key="1">
    <source>
        <dbReference type="SAM" id="MobiDB-lite"/>
    </source>
</evidence>
<reference evidence="2 3" key="1">
    <citation type="submission" date="2020-09" db="EMBL/GenBank/DDBJ databases">
        <title>De no assembly of potato wild relative species, Solanum commersonii.</title>
        <authorList>
            <person name="Cho K."/>
        </authorList>
    </citation>
    <scope>NUCLEOTIDE SEQUENCE [LARGE SCALE GENOMIC DNA]</scope>
    <source>
        <strain evidence="2">LZ3.2</strain>
        <tissue evidence="2">Leaf</tissue>
    </source>
</reference>
<proteinExistence type="predicted"/>